<dbReference type="InterPro" id="IPR027417">
    <property type="entry name" value="P-loop_NTPase"/>
</dbReference>
<dbReference type="SUPFAM" id="SSF52172">
    <property type="entry name" value="CheY-like"/>
    <property type="match status" value="1"/>
</dbReference>
<keyword evidence="3" id="KW-0805">Transcription regulation</keyword>
<dbReference type="GO" id="GO:0000160">
    <property type="term" value="P:phosphorelay signal transduction system"/>
    <property type="evidence" value="ECO:0007669"/>
    <property type="project" value="InterPro"/>
</dbReference>
<dbReference type="FunFam" id="1.10.8.60:FF:000014">
    <property type="entry name" value="DNA-binding transcriptional regulator NtrC"/>
    <property type="match status" value="1"/>
</dbReference>
<dbReference type="Proteomes" id="UP000886043">
    <property type="component" value="Unassembled WGS sequence"/>
</dbReference>
<accession>A0A7C3CQQ2</accession>
<feature type="modified residue" description="4-aspartylphosphate" evidence="7">
    <location>
        <position position="57"/>
    </location>
</feature>
<dbReference type="Pfam" id="PF00072">
    <property type="entry name" value="Response_reg"/>
    <property type="match status" value="1"/>
</dbReference>
<evidence type="ECO:0000256" key="2">
    <source>
        <dbReference type="ARBA" id="ARBA00022840"/>
    </source>
</evidence>
<dbReference type="InterPro" id="IPR002078">
    <property type="entry name" value="Sigma_54_int"/>
</dbReference>
<evidence type="ECO:0000256" key="7">
    <source>
        <dbReference type="PROSITE-ProRule" id="PRU00169"/>
    </source>
</evidence>
<feature type="domain" description="Sigma-54 factor interaction" evidence="8">
    <location>
        <begin position="149"/>
        <end position="378"/>
    </location>
</feature>
<dbReference type="CDD" id="cd00009">
    <property type="entry name" value="AAA"/>
    <property type="match status" value="1"/>
</dbReference>
<dbReference type="InterPro" id="IPR025944">
    <property type="entry name" value="Sigma_54_int_dom_CS"/>
</dbReference>
<evidence type="ECO:0000256" key="3">
    <source>
        <dbReference type="ARBA" id="ARBA00023015"/>
    </source>
</evidence>
<feature type="domain" description="Response regulatory" evidence="9">
    <location>
        <begin position="8"/>
        <end position="122"/>
    </location>
</feature>
<evidence type="ECO:0000259" key="9">
    <source>
        <dbReference type="PROSITE" id="PS50110"/>
    </source>
</evidence>
<keyword evidence="6" id="KW-0804">Transcription</keyword>
<dbReference type="Pfam" id="PF25601">
    <property type="entry name" value="AAA_lid_14"/>
    <property type="match status" value="1"/>
</dbReference>
<dbReference type="PROSITE" id="PS50110">
    <property type="entry name" value="RESPONSE_REGULATORY"/>
    <property type="match status" value="1"/>
</dbReference>
<evidence type="ECO:0000259" key="8">
    <source>
        <dbReference type="PROSITE" id="PS50045"/>
    </source>
</evidence>
<sequence length="457" mass="52005">MLRAEHPTVLLIEDEEAQRKILGDYLRRKGFRILEAESGAEGLRILEREQPELVLLDWRLPDEDGLRLLPRLRERSPLTAIVMLTAFATVERAVEAMKLGAYHYLTKPVNLEELVLILNRALSEIRLRREVEDLRRKLASLELPEAEDLVAESPAMKEVLRLCARVAPTEATVLLTGESGTGKEVLAGLIHRLSPRRDKPFLRINCAAIPEGLLESELFGHERGAFTGADKAKPGLFEEAGEGTLFLDEIGELPLPLQAKLLRVLQDGTFRRLGGRRELRSRARIIAATNRDLNAMVREGRFREDLYWRLSVITIHLPPLRERREDILPLARFFLHKYARKYRKPVEDFSREALERLLSYAFPGNVRELQNMIERAVILAEGPLITLKDLVFAPAGEDLWARLRSLPLPEAVELLERTRLEEALRASGGIKTRAAELLGISERVLRYKLEKYGLSGE</sequence>
<dbReference type="Gene3D" id="1.10.10.60">
    <property type="entry name" value="Homeodomain-like"/>
    <property type="match status" value="1"/>
</dbReference>
<evidence type="ECO:0000256" key="1">
    <source>
        <dbReference type="ARBA" id="ARBA00022741"/>
    </source>
</evidence>
<evidence type="ECO:0000313" key="10">
    <source>
        <dbReference type="EMBL" id="HFC96954.1"/>
    </source>
</evidence>
<dbReference type="SUPFAM" id="SSF46689">
    <property type="entry name" value="Homeodomain-like"/>
    <property type="match status" value="1"/>
</dbReference>
<dbReference type="InterPro" id="IPR011006">
    <property type="entry name" value="CheY-like_superfamily"/>
</dbReference>
<keyword evidence="7" id="KW-0597">Phosphoprotein</keyword>
<keyword evidence="2" id="KW-0067">ATP-binding</keyword>
<dbReference type="Gene3D" id="3.40.50.300">
    <property type="entry name" value="P-loop containing nucleotide triphosphate hydrolases"/>
    <property type="match status" value="1"/>
</dbReference>
<keyword evidence="5" id="KW-0010">Activator</keyword>
<dbReference type="GO" id="GO:0006355">
    <property type="term" value="P:regulation of DNA-templated transcription"/>
    <property type="evidence" value="ECO:0007669"/>
    <property type="project" value="InterPro"/>
</dbReference>
<dbReference type="InterPro" id="IPR058031">
    <property type="entry name" value="AAA_lid_NorR"/>
</dbReference>
<dbReference type="PROSITE" id="PS00688">
    <property type="entry name" value="SIGMA54_INTERACT_3"/>
    <property type="match status" value="1"/>
</dbReference>
<dbReference type="FunFam" id="3.40.50.300:FF:000006">
    <property type="entry name" value="DNA-binding transcriptional regulator NtrC"/>
    <property type="match status" value="1"/>
</dbReference>
<dbReference type="InterPro" id="IPR001789">
    <property type="entry name" value="Sig_transdc_resp-reg_receiver"/>
</dbReference>
<dbReference type="PANTHER" id="PTHR32071">
    <property type="entry name" value="TRANSCRIPTIONAL REGULATORY PROTEIN"/>
    <property type="match status" value="1"/>
</dbReference>
<keyword evidence="4" id="KW-0238">DNA-binding</keyword>
<dbReference type="EMBL" id="DRMH01000011">
    <property type="protein sequence ID" value="HFC96954.1"/>
    <property type="molecule type" value="Genomic_DNA"/>
</dbReference>
<dbReference type="InterPro" id="IPR003593">
    <property type="entry name" value="AAA+_ATPase"/>
</dbReference>
<dbReference type="PROSITE" id="PS00675">
    <property type="entry name" value="SIGMA54_INTERACT_1"/>
    <property type="match status" value="1"/>
</dbReference>
<dbReference type="PRINTS" id="PR01590">
    <property type="entry name" value="HTHFIS"/>
</dbReference>
<dbReference type="Gene3D" id="1.10.8.60">
    <property type="match status" value="1"/>
</dbReference>
<dbReference type="AlphaFoldDB" id="A0A7C3CQQ2"/>
<dbReference type="Pfam" id="PF02954">
    <property type="entry name" value="HTH_8"/>
    <property type="match status" value="1"/>
</dbReference>
<evidence type="ECO:0000256" key="5">
    <source>
        <dbReference type="ARBA" id="ARBA00023159"/>
    </source>
</evidence>
<dbReference type="PROSITE" id="PS50045">
    <property type="entry name" value="SIGMA54_INTERACT_4"/>
    <property type="match status" value="1"/>
</dbReference>
<evidence type="ECO:0000256" key="6">
    <source>
        <dbReference type="ARBA" id="ARBA00023163"/>
    </source>
</evidence>
<dbReference type="InterPro" id="IPR002197">
    <property type="entry name" value="HTH_Fis"/>
</dbReference>
<comment type="caution">
    <text evidence="10">The sequence shown here is derived from an EMBL/GenBank/DDBJ whole genome shotgun (WGS) entry which is preliminary data.</text>
</comment>
<dbReference type="GO" id="GO:0005524">
    <property type="term" value="F:ATP binding"/>
    <property type="evidence" value="ECO:0007669"/>
    <property type="project" value="UniProtKB-KW"/>
</dbReference>
<proteinExistence type="predicted"/>
<evidence type="ECO:0000256" key="4">
    <source>
        <dbReference type="ARBA" id="ARBA00023125"/>
    </source>
</evidence>
<reference evidence="10" key="1">
    <citation type="journal article" date="2020" name="mSystems">
        <title>Genome- and Community-Level Interaction Insights into Carbon Utilization and Element Cycling Functions of Hydrothermarchaeota in Hydrothermal Sediment.</title>
        <authorList>
            <person name="Zhou Z."/>
            <person name="Liu Y."/>
            <person name="Xu W."/>
            <person name="Pan J."/>
            <person name="Luo Z.H."/>
            <person name="Li M."/>
        </authorList>
    </citation>
    <scope>NUCLEOTIDE SEQUENCE [LARGE SCALE GENOMIC DNA]</scope>
    <source>
        <strain evidence="10">HyVt-483</strain>
    </source>
</reference>
<dbReference type="InterPro" id="IPR025662">
    <property type="entry name" value="Sigma_54_int_dom_ATP-bd_1"/>
</dbReference>
<protein>
    <submittedName>
        <fullName evidence="10">Sigma-54-dependent Fis family transcriptional regulator</fullName>
    </submittedName>
</protein>
<dbReference type="Pfam" id="PF00158">
    <property type="entry name" value="Sigma54_activat"/>
    <property type="match status" value="1"/>
</dbReference>
<dbReference type="SMART" id="SM00448">
    <property type="entry name" value="REC"/>
    <property type="match status" value="1"/>
</dbReference>
<dbReference type="GO" id="GO:0043565">
    <property type="term" value="F:sequence-specific DNA binding"/>
    <property type="evidence" value="ECO:0007669"/>
    <property type="project" value="InterPro"/>
</dbReference>
<dbReference type="SUPFAM" id="SSF52540">
    <property type="entry name" value="P-loop containing nucleoside triphosphate hydrolases"/>
    <property type="match status" value="1"/>
</dbReference>
<organism evidence="10">
    <name type="scientific">Thermosulfurimonas dismutans</name>
    <dbReference type="NCBI Taxonomy" id="999894"/>
    <lineage>
        <taxon>Bacteria</taxon>
        <taxon>Pseudomonadati</taxon>
        <taxon>Thermodesulfobacteriota</taxon>
        <taxon>Thermodesulfobacteria</taxon>
        <taxon>Thermodesulfobacteriales</taxon>
        <taxon>Thermodesulfobacteriaceae</taxon>
        <taxon>Thermosulfurimonas</taxon>
    </lineage>
</organism>
<dbReference type="InterPro" id="IPR009057">
    <property type="entry name" value="Homeodomain-like_sf"/>
</dbReference>
<gene>
    <name evidence="10" type="ORF">ENJ40_00650</name>
</gene>
<dbReference type="SMART" id="SM00382">
    <property type="entry name" value="AAA"/>
    <property type="match status" value="1"/>
</dbReference>
<dbReference type="Gene3D" id="3.40.50.2300">
    <property type="match status" value="1"/>
</dbReference>
<keyword evidence="1" id="KW-0547">Nucleotide-binding</keyword>
<name>A0A7C3CQQ2_9BACT</name>